<dbReference type="SMR" id="A0AAP0MB68"/>
<comment type="caution">
    <text evidence="6">The sequence shown here is derived from an EMBL/GenBank/DDBJ whole genome shotgun (WGS) entry which is preliminary data.</text>
</comment>
<sequence length="293" mass="31936">MAEESHKVSLHVYDLSQGLARQLSMSFLGKAIEGIWHTGIVVYGNEYYFGGGIQHDCVGATPYGKPLRVVELGETHVPKDVFEMYLEEISPRYTAEKYSLLSHNCNNFSNEVAQFLVGKTIPEYILNLPNEVMSSPMGALVLPMIQNLEATMKAGAVPQAPQFRPAPLAQSSRSLSVDTVNKSSSNSPRPSVQQKNVREPSGTMKTEEQAIGCEEPKKLANTVPPAEGVQNSGVDGVTEDPLGDARKMVQEEINREFAAMMATGTLRASEAAALAMKKVMQKYGHMNVAMTQS</sequence>
<reference evidence="6 7" key="1">
    <citation type="submission" date="2024-05" db="EMBL/GenBank/DDBJ databases">
        <title>Haplotype-resolved chromosome-level genome assembly of Huyou (Citrus changshanensis).</title>
        <authorList>
            <person name="Miao C."/>
            <person name="Chen W."/>
            <person name="Wu Y."/>
            <person name="Wang L."/>
            <person name="Zhao S."/>
            <person name="Grierson D."/>
            <person name="Xu C."/>
            <person name="Chen K."/>
        </authorList>
    </citation>
    <scope>NUCLEOTIDE SEQUENCE [LARGE SCALE GENOMIC DNA]</scope>
    <source>
        <strain evidence="6">01-14</strain>
        <tissue evidence="6">Leaf</tissue>
    </source>
</reference>
<dbReference type="EMBL" id="JBCGBO010000005">
    <property type="protein sequence ID" value="KAK9201347.1"/>
    <property type="molecule type" value="Genomic_DNA"/>
</dbReference>
<evidence type="ECO:0000259" key="5">
    <source>
        <dbReference type="PROSITE" id="PS51858"/>
    </source>
</evidence>
<evidence type="ECO:0000256" key="3">
    <source>
        <dbReference type="ARBA" id="ARBA00022801"/>
    </source>
</evidence>
<evidence type="ECO:0000313" key="7">
    <source>
        <dbReference type="Proteomes" id="UP001428341"/>
    </source>
</evidence>
<proteinExistence type="inferred from homology"/>
<dbReference type="Gene3D" id="3.90.1720.30">
    <property type="entry name" value="PPPDE domains"/>
    <property type="match status" value="1"/>
</dbReference>
<dbReference type="SMART" id="SM01179">
    <property type="entry name" value="DUF862"/>
    <property type="match status" value="1"/>
</dbReference>
<organism evidence="6 7">
    <name type="scientific">Citrus x changshan-huyou</name>
    <dbReference type="NCBI Taxonomy" id="2935761"/>
    <lineage>
        <taxon>Eukaryota</taxon>
        <taxon>Viridiplantae</taxon>
        <taxon>Streptophyta</taxon>
        <taxon>Embryophyta</taxon>
        <taxon>Tracheophyta</taxon>
        <taxon>Spermatophyta</taxon>
        <taxon>Magnoliopsida</taxon>
        <taxon>eudicotyledons</taxon>
        <taxon>Gunneridae</taxon>
        <taxon>Pentapetalae</taxon>
        <taxon>rosids</taxon>
        <taxon>malvids</taxon>
        <taxon>Sapindales</taxon>
        <taxon>Rutaceae</taxon>
        <taxon>Aurantioideae</taxon>
        <taxon>Citrus</taxon>
    </lineage>
</organism>
<dbReference type="AlphaFoldDB" id="A0AAP0MB68"/>
<evidence type="ECO:0000256" key="4">
    <source>
        <dbReference type="SAM" id="MobiDB-lite"/>
    </source>
</evidence>
<keyword evidence="2" id="KW-0645">Protease</keyword>
<accession>A0AAP0MB68</accession>
<feature type="compositionally biased region" description="Polar residues" evidence="4">
    <location>
        <begin position="169"/>
        <end position="195"/>
    </location>
</feature>
<dbReference type="InterPro" id="IPR042266">
    <property type="entry name" value="PPPDE_sf"/>
</dbReference>
<name>A0AAP0MB68_9ROSI</name>
<evidence type="ECO:0000313" key="6">
    <source>
        <dbReference type="EMBL" id="KAK9201347.1"/>
    </source>
</evidence>
<dbReference type="GO" id="GO:0006508">
    <property type="term" value="P:proteolysis"/>
    <property type="evidence" value="ECO:0007669"/>
    <property type="project" value="UniProtKB-KW"/>
</dbReference>
<gene>
    <name evidence="6" type="ORF">WN944_016548</name>
</gene>
<protein>
    <recommendedName>
        <fullName evidence="5">PPPDE domain-containing protein</fullName>
    </recommendedName>
</protein>
<evidence type="ECO:0000256" key="1">
    <source>
        <dbReference type="ARBA" id="ARBA00008140"/>
    </source>
</evidence>
<dbReference type="GO" id="GO:0008233">
    <property type="term" value="F:peptidase activity"/>
    <property type="evidence" value="ECO:0007669"/>
    <property type="project" value="UniProtKB-KW"/>
</dbReference>
<evidence type="ECO:0000256" key="2">
    <source>
        <dbReference type="ARBA" id="ARBA00022670"/>
    </source>
</evidence>
<dbReference type="InterPro" id="IPR008580">
    <property type="entry name" value="PPPDE_dom"/>
</dbReference>
<dbReference type="PROSITE" id="PS51858">
    <property type="entry name" value="PPPDE"/>
    <property type="match status" value="1"/>
</dbReference>
<dbReference type="Pfam" id="PF05903">
    <property type="entry name" value="Peptidase_C97"/>
    <property type="match status" value="1"/>
</dbReference>
<keyword evidence="7" id="KW-1185">Reference proteome</keyword>
<feature type="region of interest" description="Disordered" evidence="4">
    <location>
        <begin position="164"/>
        <end position="240"/>
    </location>
</feature>
<feature type="domain" description="PPPDE" evidence="5">
    <location>
        <begin position="6"/>
        <end position="146"/>
    </location>
</feature>
<keyword evidence="3" id="KW-0378">Hydrolase</keyword>
<dbReference type="Proteomes" id="UP001428341">
    <property type="component" value="Unassembled WGS sequence"/>
</dbReference>
<comment type="similarity">
    <text evidence="1">Belongs to the DeSI family.</text>
</comment>
<dbReference type="PANTHER" id="PTHR12378">
    <property type="entry name" value="DESUMOYLATING ISOPEPTIDASE"/>
    <property type="match status" value="1"/>
</dbReference>
<dbReference type="PANTHER" id="PTHR12378:SF7">
    <property type="entry name" value="DESUMOYLATING ISOPEPTIDASE 1"/>
    <property type="match status" value="1"/>
</dbReference>
<dbReference type="GO" id="GO:0070646">
    <property type="term" value="P:protein modification by small protein removal"/>
    <property type="evidence" value="ECO:0007669"/>
    <property type="project" value="TreeGrafter"/>
</dbReference>